<dbReference type="FunFam" id="3.30.559.10:FF:000007">
    <property type="entry name" value="Dihydrolipoamide acetyltransferase component of pyruvate dehydrogenase complex"/>
    <property type="match status" value="1"/>
</dbReference>
<keyword evidence="5 8" id="KW-0012">Acyltransferase</keyword>
<feature type="compositionally biased region" description="Low complexity" evidence="9">
    <location>
        <begin position="176"/>
        <end position="185"/>
    </location>
</feature>
<feature type="region of interest" description="Disordered" evidence="9">
    <location>
        <begin position="86"/>
        <end position="141"/>
    </location>
</feature>
<comment type="similarity">
    <text evidence="1 8">Belongs to the 2-oxoacid dehydrogenase family.</text>
</comment>
<feature type="domain" description="Peripheral subunit-binding (PSBD)" evidence="11">
    <location>
        <begin position="140"/>
        <end position="177"/>
    </location>
</feature>
<dbReference type="Pfam" id="PF00198">
    <property type="entry name" value="2-oxoacid_dh"/>
    <property type="match status" value="1"/>
</dbReference>
<organism evidence="12 13">
    <name type="scientific">Neolewinella litorea</name>
    <dbReference type="NCBI Taxonomy" id="2562452"/>
    <lineage>
        <taxon>Bacteria</taxon>
        <taxon>Pseudomonadati</taxon>
        <taxon>Bacteroidota</taxon>
        <taxon>Saprospiria</taxon>
        <taxon>Saprospirales</taxon>
        <taxon>Lewinellaceae</taxon>
        <taxon>Neolewinella</taxon>
    </lineage>
</organism>
<evidence type="ECO:0000256" key="2">
    <source>
        <dbReference type="ARBA" id="ARBA00011484"/>
    </source>
</evidence>
<keyword evidence="12" id="KW-0670">Pyruvate</keyword>
<evidence type="ECO:0000256" key="3">
    <source>
        <dbReference type="ARBA" id="ARBA00022679"/>
    </source>
</evidence>
<feature type="domain" description="Lipoyl-binding" evidence="10">
    <location>
        <begin position="2"/>
        <end position="76"/>
    </location>
</feature>
<dbReference type="SUPFAM" id="SSF52777">
    <property type="entry name" value="CoA-dependent acyltransferases"/>
    <property type="match status" value="1"/>
</dbReference>
<dbReference type="EMBL" id="SRSF01000003">
    <property type="protein sequence ID" value="THH39727.1"/>
    <property type="molecule type" value="Genomic_DNA"/>
</dbReference>
<dbReference type="InterPro" id="IPR006257">
    <property type="entry name" value="LAT1"/>
</dbReference>
<accession>A0A4S4NLG6</accession>
<comment type="caution">
    <text evidence="12">The sequence shown here is derived from an EMBL/GenBank/DDBJ whole genome shotgun (WGS) entry which is preliminary data.</text>
</comment>
<dbReference type="RefSeq" id="WP_136458509.1">
    <property type="nucleotide sequence ID" value="NZ_SRSF01000003.1"/>
</dbReference>
<name>A0A4S4NLG6_9BACT</name>
<gene>
    <name evidence="12" type="ORF">E4021_08910</name>
</gene>
<dbReference type="SUPFAM" id="SSF47005">
    <property type="entry name" value="Peripheral subunit-binding domain of 2-oxo acid dehydrogenase complex"/>
    <property type="match status" value="1"/>
</dbReference>
<dbReference type="PANTHER" id="PTHR23151:SF90">
    <property type="entry name" value="DIHYDROLIPOYLLYSINE-RESIDUE ACETYLTRANSFERASE COMPONENT OF PYRUVATE DEHYDROGENASE COMPLEX, MITOCHONDRIAL-RELATED"/>
    <property type="match status" value="1"/>
</dbReference>
<sequence>MAEVIRMPRMSDTMEEGNIVAWLVEEGDAVEPGQTLAEVETDKATMELDSFFEGTLLHIAVKEGAVPIDGVIAVIGEEGEDWKAAIEGAGGNGSAGEATSDQDEPTASDNTAPAEAAPATPGRTTTTETTESTGGDDRLKASPLARAMAREAGIDLKGISGTGEGGRIVKRDIEEAQSAPAAAPQPQTPQPAPAQQPSPNVAVEAPAQKVPAFSFGGGEANFEQTNVSQMRKVIARRLGESKFTAPHFYVTVEIEMSKVWELRKRINEVSPVKISFNDLVVKACAVNLPKHPAINSSWQGDHIRVNKDVNIGVAVAIPDGLLVPVIRYANMKSLSQINTEVKELAGRAKNKKLSQDEMTGNTFTISNLGMFGIEEFTAIINPPDACILAVGGINDKPVVRDGEVVPGKIMKVTLSSDHRVVDGASAAGFLNDVKATLEDPIRLMV</sequence>
<dbReference type="PANTHER" id="PTHR23151">
    <property type="entry name" value="DIHYDROLIPOAMIDE ACETYL/SUCCINYL-TRANSFERASE-RELATED"/>
    <property type="match status" value="1"/>
</dbReference>
<reference evidence="12 13" key="1">
    <citation type="submission" date="2019-04" db="EMBL/GenBank/DDBJ databases">
        <title>Lewinella litorea sp. nov., isolated from a marine sand.</title>
        <authorList>
            <person name="Yoon J.-H."/>
        </authorList>
    </citation>
    <scope>NUCLEOTIDE SEQUENCE [LARGE SCALE GENOMIC DNA]</scope>
    <source>
        <strain evidence="12 13">HSMS-39</strain>
    </source>
</reference>
<dbReference type="InterPro" id="IPR000089">
    <property type="entry name" value="Biotin_lipoyl"/>
</dbReference>
<feature type="region of interest" description="Disordered" evidence="9">
    <location>
        <begin position="176"/>
        <end position="201"/>
    </location>
</feature>
<dbReference type="Gene3D" id="4.10.320.10">
    <property type="entry name" value="E3-binding domain"/>
    <property type="match status" value="1"/>
</dbReference>
<evidence type="ECO:0000256" key="8">
    <source>
        <dbReference type="RuleBase" id="RU361137"/>
    </source>
</evidence>
<dbReference type="InterPro" id="IPR001078">
    <property type="entry name" value="2-oxoacid_DH_actylTfrase"/>
</dbReference>
<dbReference type="Proteomes" id="UP000308528">
    <property type="component" value="Unassembled WGS sequence"/>
</dbReference>
<keyword evidence="4 8" id="KW-0450">Lipoyl</keyword>
<dbReference type="InterPro" id="IPR036625">
    <property type="entry name" value="E3-bd_dom_sf"/>
</dbReference>
<evidence type="ECO:0000259" key="11">
    <source>
        <dbReference type="PROSITE" id="PS51826"/>
    </source>
</evidence>
<dbReference type="PROSITE" id="PS00189">
    <property type="entry name" value="LIPOYL"/>
    <property type="match status" value="1"/>
</dbReference>
<dbReference type="GO" id="GO:0045254">
    <property type="term" value="C:pyruvate dehydrogenase complex"/>
    <property type="evidence" value="ECO:0007669"/>
    <property type="project" value="UniProtKB-UniRule"/>
</dbReference>
<dbReference type="AlphaFoldDB" id="A0A4S4NLG6"/>
<dbReference type="PROSITE" id="PS50968">
    <property type="entry name" value="BIOTINYL_LIPOYL"/>
    <property type="match status" value="1"/>
</dbReference>
<evidence type="ECO:0000256" key="6">
    <source>
        <dbReference type="ARBA" id="ARBA00025211"/>
    </source>
</evidence>
<evidence type="ECO:0000259" key="10">
    <source>
        <dbReference type="PROSITE" id="PS50968"/>
    </source>
</evidence>
<comment type="subunit">
    <text evidence="2">Forms a 24-polypeptide structural core with octahedral symmetry.</text>
</comment>
<dbReference type="NCBIfam" id="TIGR01349">
    <property type="entry name" value="PDHac_trf_mito"/>
    <property type="match status" value="1"/>
</dbReference>
<keyword evidence="13" id="KW-1185">Reference proteome</keyword>
<dbReference type="InterPro" id="IPR003016">
    <property type="entry name" value="2-oxoA_DH_lipoyl-BS"/>
</dbReference>
<dbReference type="Pfam" id="PF00364">
    <property type="entry name" value="Biotin_lipoyl"/>
    <property type="match status" value="1"/>
</dbReference>
<evidence type="ECO:0000313" key="13">
    <source>
        <dbReference type="Proteomes" id="UP000308528"/>
    </source>
</evidence>
<evidence type="ECO:0000256" key="9">
    <source>
        <dbReference type="SAM" id="MobiDB-lite"/>
    </source>
</evidence>
<evidence type="ECO:0000256" key="1">
    <source>
        <dbReference type="ARBA" id="ARBA00007317"/>
    </source>
</evidence>
<comment type="cofactor">
    <cofactor evidence="8">
        <name>(R)-lipoate</name>
        <dbReference type="ChEBI" id="CHEBI:83088"/>
    </cofactor>
    <text evidence="8">Binds 1 lipoyl cofactor covalently.</text>
</comment>
<comment type="function">
    <text evidence="6">The pyruvate dehydrogenase complex catalyzes the overall conversion of pyruvate to acetyl-CoA and CO(2). It contains multiple copies of three enzymatic components: pyruvate dehydrogenase (E1), dihydrolipoamide acetyltransferase (E2) and lipoamide dehydrogenase (E3).</text>
</comment>
<evidence type="ECO:0000256" key="5">
    <source>
        <dbReference type="ARBA" id="ARBA00023315"/>
    </source>
</evidence>
<dbReference type="SUPFAM" id="SSF51230">
    <property type="entry name" value="Single hybrid motif"/>
    <property type="match status" value="1"/>
</dbReference>
<dbReference type="InterPro" id="IPR011053">
    <property type="entry name" value="Single_hybrid_motif"/>
</dbReference>
<feature type="compositionally biased region" description="Pro residues" evidence="9">
    <location>
        <begin position="186"/>
        <end position="196"/>
    </location>
</feature>
<dbReference type="InterPro" id="IPR004167">
    <property type="entry name" value="PSBD"/>
</dbReference>
<dbReference type="EC" id="2.3.1.12" evidence="8"/>
<keyword evidence="3 8" id="KW-0808">Transferase</keyword>
<dbReference type="InterPro" id="IPR045257">
    <property type="entry name" value="E2/Pdx1"/>
</dbReference>
<dbReference type="PROSITE" id="PS51826">
    <property type="entry name" value="PSBD"/>
    <property type="match status" value="1"/>
</dbReference>
<dbReference type="Pfam" id="PF02817">
    <property type="entry name" value="E3_binding"/>
    <property type="match status" value="1"/>
</dbReference>
<dbReference type="OrthoDB" id="9805770at2"/>
<dbReference type="Gene3D" id="3.30.559.10">
    <property type="entry name" value="Chloramphenicol acetyltransferase-like domain"/>
    <property type="match status" value="1"/>
</dbReference>
<evidence type="ECO:0000256" key="4">
    <source>
        <dbReference type="ARBA" id="ARBA00022823"/>
    </source>
</evidence>
<feature type="compositionally biased region" description="Low complexity" evidence="9">
    <location>
        <begin position="107"/>
        <end position="133"/>
    </location>
</feature>
<evidence type="ECO:0000256" key="7">
    <source>
        <dbReference type="ARBA" id="ARBA00048370"/>
    </source>
</evidence>
<evidence type="ECO:0000313" key="12">
    <source>
        <dbReference type="EMBL" id="THH39727.1"/>
    </source>
</evidence>
<dbReference type="CDD" id="cd06849">
    <property type="entry name" value="lipoyl_domain"/>
    <property type="match status" value="1"/>
</dbReference>
<comment type="catalytic activity">
    <reaction evidence="7 8">
        <text>N(6)-[(R)-dihydrolipoyl]-L-lysyl-[protein] + acetyl-CoA = N(6)-[(R)-S(8)-acetyldihydrolipoyl]-L-lysyl-[protein] + CoA</text>
        <dbReference type="Rhea" id="RHEA:17017"/>
        <dbReference type="Rhea" id="RHEA-COMP:10475"/>
        <dbReference type="Rhea" id="RHEA-COMP:10478"/>
        <dbReference type="ChEBI" id="CHEBI:57287"/>
        <dbReference type="ChEBI" id="CHEBI:57288"/>
        <dbReference type="ChEBI" id="CHEBI:83100"/>
        <dbReference type="ChEBI" id="CHEBI:83111"/>
        <dbReference type="EC" id="2.3.1.12"/>
    </reaction>
</comment>
<protein>
    <recommendedName>
        <fullName evidence="8">Acetyltransferase component of pyruvate dehydrogenase complex</fullName>
        <ecNumber evidence="8">2.3.1.12</ecNumber>
    </recommendedName>
</protein>
<dbReference type="GO" id="GO:0004742">
    <property type="term" value="F:dihydrolipoyllysine-residue acetyltransferase activity"/>
    <property type="evidence" value="ECO:0007669"/>
    <property type="project" value="UniProtKB-UniRule"/>
</dbReference>
<dbReference type="Gene3D" id="2.40.50.100">
    <property type="match status" value="1"/>
</dbReference>
<dbReference type="InterPro" id="IPR023213">
    <property type="entry name" value="CAT-like_dom_sf"/>
</dbReference>
<proteinExistence type="inferred from homology"/>
<dbReference type="GO" id="GO:0006086">
    <property type="term" value="P:pyruvate decarboxylation to acetyl-CoA"/>
    <property type="evidence" value="ECO:0007669"/>
    <property type="project" value="InterPro"/>
</dbReference>